<keyword evidence="1" id="KW-1133">Transmembrane helix</keyword>
<gene>
    <name evidence="2" type="ORF">S12H4_17814</name>
</gene>
<keyword evidence="1" id="KW-0812">Transmembrane</keyword>
<reference evidence="2" key="1">
    <citation type="journal article" date="2014" name="Front. Microbiol.">
        <title>High frequency of phylogenetically diverse reductive dehalogenase-homologous genes in deep subseafloor sedimentary metagenomes.</title>
        <authorList>
            <person name="Kawai M."/>
            <person name="Futagami T."/>
            <person name="Toyoda A."/>
            <person name="Takaki Y."/>
            <person name="Nishi S."/>
            <person name="Hori S."/>
            <person name="Arai W."/>
            <person name="Tsubouchi T."/>
            <person name="Morono Y."/>
            <person name="Uchiyama I."/>
            <person name="Ito T."/>
            <person name="Fujiyama A."/>
            <person name="Inagaki F."/>
            <person name="Takami H."/>
        </authorList>
    </citation>
    <scope>NUCLEOTIDE SEQUENCE</scope>
    <source>
        <strain evidence="2">Expedition CK06-06</strain>
    </source>
</reference>
<dbReference type="Gene3D" id="6.10.340.10">
    <property type="match status" value="1"/>
</dbReference>
<sequence>MTTIIIAIVAVLSITYALLNVNADALKRSAREYAVSVAENVAYRVSNEVEGFENAIKQIINIFSSPSISTADKIEMAKAIMVLESIDFIAVFDKKGKKQDVVSSSAVVVPDALPEEVCQTVIEKGRYYGLVNDDKDAAKLGILIPWWRRDEIFAFLYTEMDISDISTYIKDISLSRLGAEDLVSVFDRNGNVVLPLDESRQEFLKSVLHQGFITEDSRLENVFSSNFIATHNYTDKDKGKMLGALISMPDLSWAIFIQQPYETVYWSLGRMRRLSIVVGFISLCFAILLAFLISRYITRSIAKLTHGVRQVAN</sequence>
<evidence type="ECO:0000313" key="2">
    <source>
        <dbReference type="EMBL" id="GAI87049.1"/>
    </source>
</evidence>
<keyword evidence="1" id="KW-0472">Membrane</keyword>
<dbReference type="AlphaFoldDB" id="X1U441"/>
<feature type="non-terminal residue" evidence="2">
    <location>
        <position position="313"/>
    </location>
</feature>
<feature type="transmembrane region" description="Helical" evidence="1">
    <location>
        <begin position="274"/>
        <end position="293"/>
    </location>
</feature>
<dbReference type="EMBL" id="BARW01008744">
    <property type="protein sequence ID" value="GAI87049.1"/>
    <property type="molecule type" value="Genomic_DNA"/>
</dbReference>
<protein>
    <recommendedName>
        <fullName evidence="3">Double Cache domain-containing protein</fullName>
    </recommendedName>
</protein>
<comment type="caution">
    <text evidence="2">The sequence shown here is derived from an EMBL/GenBank/DDBJ whole genome shotgun (WGS) entry which is preliminary data.</text>
</comment>
<proteinExistence type="predicted"/>
<name>X1U441_9ZZZZ</name>
<evidence type="ECO:0000256" key="1">
    <source>
        <dbReference type="SAM" id="Phobius"/>
    </source>
</evidence>
<accession>X1U441</accession>
<organism evidence="2">
    <name type="scientific">marine sediment metagenome</name>
    <dbReference type="NCBI Taxonomy" id="412755"/>
    <lineage>
        <taxon>unclassified sequences</taxon>
        <taxon>metagenomes</taxon>
        <taxon>ecological metagenomes</taxon>
    </lineage>
</organism>
<evidence type="ECO:0008006" key="3">
    <source>
        <dbReference type="Google" id="ProtNLM"/>
    </source>
</evidence>